<sequence>MKPLLPSERIAISITGPNPSYSAVHLSDRRNKVSGSSENLLSLLRN</sequence>
<organism evidence="1 2">
    <name type="scientific">Desulfonema magnum</name>
    <dbReference type="NCBI Taxonomy" id="45655"/>
    <lineage>
        <taxon>Bacteria</taxon>
        <taxon>Pseudomonadati</taxon>
        <taxon>Thermodesulfobacteriota</taxon>
        <taxon>Desulfobacteria</taxon>
        <taxon>Desulfobacterales</taxon>
        <taxon>Desulfococcaceae</taxon>
        <taxon>Desulfonema</taxon>
    </lineage>
</organism>
<reference evidence="1" key="1">
    <citation type="journal article" date="2021" name="Microb. Physiol.">
        <title>Proteogenomic Insights into the Physiology of Marine, Sulfate-Reducing, Filamentous Desulfonema limicola and Desulfonema magnum.</title>
        <authorList>
            <person name="Schnaars V."/>
            <person name="Wohlbrand L."/>
            <person name="Scheve S."/>
            <person name="Hinrichs C."/>
            <person name="Reinhardt R."/>
            <person name="Rabus R."/>
        </authorList>
    </citation>
    <scope>NUCLEOTIDE SEQUENCE</scope>
    <source>
        <strain evidence="1">4be13</strain>
    </source>
</reference>
<dbReference type="KEGG" id="dmm:dnm_022960"/>
<dbReference type="Proteomes" id="UP000663722">
    <property type="component" value="Chromosome"/>
</dbReference>
<keyword evidence="2" id="KW-1185">Reference proteome</keyword>
<name>A0A975BJI4_9BACT</name>
<proteinExistence type="predicted"/>
<evidence type="ECO:0000313" key="1">
    <source>
        <dbReference type="EMBL" id="QTA86275.1"/>
    </source>
</evidence>
<protein>
    <submittedName>
        <fullName evidence="1">Uncharacterized protein</fullName>
    </submittedName>
</protein>
<dbReference type="AlphaFoldDB" id="A0A975BJI4"/>
<accession>A0A975BJI4</accession>
<gene>
    <name evidence="1" type="ORF">dnm_022960</name>
</gene>
<evidence type="ECO:0000313" key="2">
    <source>
        <dbReference type="Proteomes" id="UP000663722"/>
    </source>
</evidence>
<dbReference type="EMBL" id="CP061800">
    <property type="protein sequence ID" value="QTA86275.1"/>
    <property type="molecule type" value="Genomic_DNA"/>
</dbReference>